<evidence type="ECO:0000256" key="1">
    <source>
        <dbReference type="ARBA" id="ARBA00004141"/>
    </source>
</evidence>
<dbReference type="GO" id="GO:0008142">
    <property type="term" value="F:oxysterol binding"/>
    <property type="evidence" value="ECO:0007669"/>
    <property type="project" value="InterPro"/>
</dbReference>
<keyword evidence="3 8" id="KW-1133">Transmembrane helix</keyword>
<evidence type="ECO:0000256" key="5">
    <source>
        <dbReference type="ARBA" id="ARBA00023136"/>
    </source>
</evidence>
<evidence type="ECO:0000259" key="9">
    <source>
        <dbReference type="PROSITE" id="PS50262"/>
    </source>
</evidence>
<feature type="transmembrane region" description="Helical" evidence="8">
    <location>
        <begin position="198"/>
        <end position="226"/>
    </location>
</feature>
<keyword evidence="5 8" id="KW-0472">Membrane</keyword>
<dbReference type="PANTHER" id="PTHR24237">
    <property type="entry name" value="G-PROTEIN COUPLED RECEPTOR"/>
    <property type="match status" value="1"/>
</dbReference>
<dbReference type="InterPro" id="IPR000276">
    <property type="entry name" value="GPCR_Rhodpsn"/>
</dbReference>
<keyword evidence="2 8" id="KW-0812">Transmembrane</keyword>
<keyword evidence="4" id="KW-0297">G-protein coupled receptor</keyword>
<dbReference type="AlphaFoldDB" id="A0A6I8RNJ5"/>
<feature type="transmembrane region" description="Helical" evidence="8">
    <location>
        <begin position="111"/>
        <end position="130"/>
    </location>
</feature>
<feature type="transmembrane region" description="Helical" evidence="8">
    <location>
        <begin position="72"/>
        <end position="91"/>
    </location>
</feature>
<proteinExistence type="predicted"/>
<accession>A0A6I8RNJ5</accession>
<dbReference type="InParanoid" id="A0A6I8RNJ5"/>
<dbReference type="PRINTS" id="PR00237">
    <property type="entry name" value="GPCRRHODOPSN"/>
</dbReference>
<dbReference type="Gene3D" id="1.20.1070.10">
    <property type="entry name" value="Rhodopsin 7-helix transmembrane proteins"/>
    <property type="match status" value="1"/>
</dbReference>
<dbReference type="GO" id="GO:0004930">
    <property type="term" value="F:G protein-coupled receptor activity"/>
    <property type="evidence" value="ECO:0007669"/>
    <property type="project" value="UniProtKB-KW"/>
</dbReference>
<sequence>MVPCIAALEVIRKNIMGAQNKTNQTTCFIDEDVCFNVLTAIYTVIFIGGLAGSVMMLFLICRTNTRTLTMTAVINLLIGHSIFLMTVPFRIDYYVRRDWQFGPDFCKLVSAMIHIHMYVSFAFYVTLLIIRYLSFFKQKDKIEFYRNLHSVVASASVWAVILIIFLPPFLYYYGNKKPKGSKRECFHFHTEITNIVRILNYVVIAVILTVVCSLLGVQIFIIVKVVKNLQSKFSNYQVFWVQLKSLFFILVMIICFLPYHMFRIFYLDHVDDCFMFNEICLSITALSCLDLLSFALQSGIRKGCQCTVFSGQ</sequence>
<dbReference type="GeneTree" id="ENSGT01030000234518"/>
<feature type="transmembrane region" description="Helical" evidence="8">
    <location>
        <begin position="238"/>
        <end position="262"/>
    </location>
</feature>
<reference evidence="10" key="1">
    <citation type="journal article" date="2010" name="Science">
        <title>The genome of the Western clawed frog Xenopus tropicalis.</title>
        <authorList>
            <person name="Hellsten U."/>
            <person name="Harland R.M."/>
            <person name="Gilchrist M.J."/>
            <person name="Hendrix D."/>
            <person name="Jurka J."/>
            <person name="Kapitonov V."/>
            <person name="Ovcharenko I."/>
            <person name="Putnam N.H."/>
            <person name="Shu S."/>
            <person name="Taher L."/>
            <person name="Blitz I.L."/>
            <person name="Blumberg B."/>
            <person name="Dichmann D.S."/>
            <person name="Dubchak I."/>
            <person name="Amaya E."/>
            <person name="Detter J.C."/>
            <person name="Fletcher R."/>
            <person name="Gerhard D.S."/>
            <person name="Goodstein D."/>
            <person name="Graves T."/>
            <person name="Grigoriev I.V."/>
            <person name="Grimwood J."/>
            <person name="Kawashima T."/>
            <person name="Lindquist E."/>
            <person name="Lucas S.M."/>
            <person name="Mead P.E."/>
            <person name="Mitros T."/>
            <person name="Ogino H."/>
            <person name="Ohta Y."/>
            <person name="Poliakov A.V."/>
            <person name="Pollet N."/>
            <person name="Robert J."/>
            <person name="Salamov A."/>
            <person name="Sater A.K."/>
            <person name="Schmutz J."/>
            <person name="Terry A."/>
            <person name="Vize P.D."/>
            <person name="Warren W.C."/>
            <person name="Wells D."/>
            <person name="Wills A."/>
            <person name="Wilson R.K."/>
            <person name="Zimmerman L.B."/>
            <person name="Zorn A.M."/>
            <person name="Grainger R."/>
            <person name="Grammer T."/>
            <person name="Khokha M.K."/>
            <person name="Richardson P.M."/>
            <person name="Rokhsar D.S."/>
        </authorList>
    </citation>
    <scope>NUCLEOTIDE SEQUENCE [LARGE SCALE GENOMIC DNA]</scope>
    <source>
        <strain evidence="10">Nigerian</strain>
    </source>
</reference>
<protein>
    <submittedName>
        <fullName evidence="10">G protein-coupled receptor 141</fullName>
    </submittedName>
</protein>
<dbReference type="Pfam" id="PF00001">
    <property type="entry name" value="7tm_1"/>
    <property type="match status" value="1"/>
</dbReference>
<evidence type="ECO:0000256" key="4">
    <source>
        <dbReference type="ARBA" id="ARBA00023040"/>
    </source>
</evidence>
<dbReference type="Ensembl" id="ENSXETT00000066984">
    <property type="protein sequence ID" value="ENSXETP00000083888"/>
    <property type="gene ID" value="ENSXETG00000040142"/>
</dbReference>
<dbReference type="SUPFAM" id="SSF81321">
    <property type="entry name" value="Family A G protein-coupled receptor-like"/>
    <property type="match status" value="1"/>
</dbReference>
<comment type="subcellular location">
    <subcellularLocation>
        <location evidence="1">Membrane</location>
        <topology evidence="1">Multi-pass membrane protein</topology>
    </subcellularLocation>
</comment>
<dbReference type="Bgee" id="ENSXETG00000040142">
    <property type="expression patterns" value="Expressed in liver"/>
</dbReference>
<evidence type="ECO:0000313" key="10">
    <source>
        <dbReference type="Ensembl" id="ENSXETP00000083888"/>
    </source>
</evidence>
<feature type="transmembrane region" description="Helical" evidence="8">
    <location>
        <begin position="151"/>
        <end position="173"/>
    </location>
</feature>
<evidence type="ECO:0000256" key="2">
    <source>
        <dbReference type="ARBA" id="ARBA00022692"/>
    </source>
</evidence>
<dbReference type="PRINTS" id="PR01157">
    <property type="entry name" value="P2YPURNOCPTR"/>
</dbReference>
<dbReference type="PROSITE" id="PS50262">
    <property type="entry name" value="G_PROTEIN_RECEP_F1_2"/>
    <property type="match status" value="1"/>
</dbReference>
<evidence type="ECO:0000256" key="7">
    <source>
        <dbReference type="ARBA" id="ARBA00023224"/>
    </source>
</evidence>
<dbReference type="GO" id="GO:0016020">
    <property type="term" value="C:membrane"/>
    <property type="evidence" value="ECO:0007669"/>
    <property type="project" value="UniProtKB-SubCell"/>
</dbReference>
<evidence type="ECO:0000256" key="3">
    <source>
        <dbReference type="ARBA" id="ARBA00022989"/>
    </source>
</evidence>
<keyword evidence="7" id="KW-0807">Transducer</keyword>
<evidence type="ECO:0000256" key="8">
    <source>
        <dbReference type="SAM" id="Phobius"/>
    </source>
</evidence>
<name>A0A6I8RNJ5_XENTR</name>
<dbReference type="PANTHER" id="PTHR24237:SF35">
    <property type="entry name" value="G-PROTEIN COUPLED RECEPTOR 141-RELATED"/>
    <property type="match status" value="1"/>
</dbReference>
<keyword evidence="6" id="KW-0675">Receptor</keyword>
<feature type="transmembrane region" description="Helical" evidence="8">
    <location>
        <begin position="40"/>
        <end position="60"/>
    </location>
</feature>
<feature type="transmembrane region" description="Helical" evidence="8">
    <location>
        <begin position="274"/>
        <end position="292"/>
    </location>
</feature>
<evidence type="ECO:0000256" key="6">
    <source>
        <dbReference type="ARBA" id="ARBA00023170"/>
    </source>
</evidence>
<feature type="domain" description="G-protein coupled receptors family 1 profile" evidence="9">
    <location>
        <begin position="52"/>
        <end position="265"/>
    </location>
</feature>
<gene>
    <name evidence="10" type="primary">gpr141</name>
</gene>
<dbReference type="FunCoup" id="A0A6I8RNJ5">
    <property type="interactions" value="247"/>
</dbReference>
<dbReference type="InterPro" id="IPR017452">
    <property type="entry name" value="GPCR_Rhodpsn_7TM"/>
</dbReference>
<organism evidence="10">
    <name type="scientific">Xenopus tropicalis</name>
    <name type="common">Western clawed frog</name>
    <name type="synonym">Silurana tropicalis</name>
    <dbReference type="NCBI Taxonomy" id="8364"/>
    <lineage>
        <taxon>Eukaryota</taxon>
        <taxon>Metazoa</taxon>
        <taxon>Chordata</taxon>
        <taxon>Craniata</taxon>
        <taxon>Vertebrata</taxon>
        <taxon>Euteleostomi</taxon>
        <taxon>Amphibia</taxon>
        <taxon>Batrachia</taxon>
        <taxon>Anura</taxon>
        <taxon>Pipoidea</taxon>
        <taxon>Pipidae</taxon>
        <taxon>Xenopodinae</taxon>
        <taxon>Xenopus</taxon>
        <taxon>Silurana</taxon>
    </lineage>
</organism>
<dbReference type="InterPro" id="IPR047160">
    <property type="entry name" value="GP183-like"/>
</dbReference>
<reference evidence="10" key="2">
    <citation type="submission" date="2020-05" db="UniProtKB">
        <authorList>
            <consortium name="Ensembl"/>
        </authorList>
    </citation>
    <scope>IDENTIFICATION</scope>
</reference>